<feature type="signal peptide" evidence="1">
    <location>
        <begin position="1"/>
        <end position="22"/>
    </location>
</feature>
<evidence type="ECO:0000313" key="4">
    <source>
        <dbReference type="Proteomes" id="UP000236728"/>
    </source>
</evidence>
<dbReference type="Gene3D" id="2.60.40.1120">
    <property type="entry name" value="Carboxypeptidase-like, regulatory domain"/>
    <property type="match status" value="1"/>
</dbReference>
<dbReference type="GO" id="GO:0004180">
    <property type="term" value="F:carboxypeptidase activity"/>
    <property type="evidence" value="ECO:0007669"/>
    <property type="project" value="UniProtKB-KW"/>
</dbReference>
<keyword evidence="3" id="KW-0378">Hydrolase</keyword>
<dbReference type="InterPro" id="IPR057601">
    <property type="entry name" value="Oar-like_b-barrel"/>
</dbReference>
<keyword evidence="1" id="KW-0732">Signal</keyword>
<gene>
    <name evidence="3" type="ORF">SAMN05421819_2431</name>
</gene>
<feature type="chain" id="PRO_5009291289" evidence="1">
    <location>
        <begin position="23"/>
        <end position="1160"/>
    </location>
</feature>
<dbReference type="SUPFAM" id="SSF56935">
    <property type="entry name" value="Porins"/>
    <property type="match status" value="1"/>
</dbReference>
<proteinExistence type="predicted"/>
<sequence length="1160" mass="123442">MRSTMKIPALLTLLWFLPIARAQSGTSSALAGTVTDKSGALILHATVTATDVNTKAFRTGETDAGGHYLLSQINPATYQITVAAPGFGVASSGATAVGVGRTVTVNFTLSVTSASQSVEVTAQQGLLSLDNPNTTTTLEAKTIKSLPNPGQDLTFITQFAQGALMNTAGSSNDAKAAGGYGNVEFNGLPATSNGYILDGYDTNDPWLGLNIGLSTNLVIGLDAVQEATVSTNSYAVDQGRYGAAQVNYFTKSGGSRFHGDVYEVWNGSLLNAQDYFLHANDSPGNLARKPRSTVNEFGVSVGGPILPKRLFVFAHYEGIRIALPLVSQVTAPSPAYQQYVLEALTMGGVDPITGVALPAQPAEIPLYRSMFGLYSNTSGTPVPVSTCPLDENGVLLPAPVAGTLLNGSGCANQRQASLNNKDGENLIVLKIDHTVNERNSVWYRFQQDTGLQAAYTDPINPIFNAFSPQPQRTLVLGYTHLFTPNLVNQINPGASWYASIFEPNNFVAVQQKFPIVLAAGSSNLPFTTIGGNDQTYPQGRKVTQWQVNDNLIWTLHRHTLKFGVNTRRVDVSNYDLGQGTVPLITVNDLAQFTYGAAYTATQSFPVRTRERVANGNFEFYAMDSYKPSAKFTLTAGMRITWNTNVVNDQGLFARPAGSFFDMQHSNAQPLNQAILAGVHDLFPATPLFVYQPRVSIAYQLQPHTAVHAGFGVFSDIIPAQIADLASTNAPYAPSFAGGLGGQVGGVAIFPGVPGSAVDALVSANKALQTSFSTGAPPCTGIAPGDAVCPLAVGLDTFPTGVLKTPVYYQYSAGVEQQVSGTGAVRVDFVGTRGLHEPYQVELNGYQNVCVGCFAPYSYGRPLDQRFGSVNEFRTDANSSYAGLQTSYTQQIAGLTLRGNYTLSHCLDEVSNGGLLTFSSQGILSPLPGELSRSYGSCDYDVRHNISAFGIYQVPFHSRHALLHDLLGGWSFSETAFFHTGLPLTILSQPYTANGNGVFQSSGPQFARRIPGVPLYKKTAVGGVTVAGTRQWINPDAFASVVDPSTGACTGGDSVANCQFGDSGRNTVRGPHFMDSDIYITKTFKLHEGVIFRFDTQMFNAFNHANFALPSNVEAGVPGSSIPARFGTLQSTISPPTGLLGVGLGGDSSPRMIAFQGRIEF</sequence>
<evidence type="ECO:0000256" key="1">
    <source>
        <dbReference type="SAM" id="SignalP"/>
    </source>
</evidence>
<reference evidence="3 4" key="1">
    <citation type="submission" date="2016-10" db="EMBL/GenBank/DDBJ databases">
        <authorList>
            <person name="de Groot N.N."/>
        </authorList>
    </citation>
    <scope>NUCLEOTIDE SEQUENCE [LARGE SCALE GENOMIC DNA]</scope>
    <source>
        <strain evidence="3 4">DSM 22489</strain>
    </source>
</reference>
<keyword evidence="3" id="KW-0645">Protease</keyword>
<dbReference type="Pfam" id="PF13620">
    <property type="entry name" value="CarboxypepD_reg"/>
    <property type="match status" value="1"/>
</dbReference>
<protein>
    <submittedName>
        <fullName evidence="3">Carboxypeptidase regulatory-like domain-containing protein</fullName>
    </submittedName>
</protein>
<name>A0A1H5Z5W4_9BACT</name>
<organism evidence="3 4">
    <name type="scientific">Bryocella elongata</name>
    <dbReference type="NCBI Taxonomy" id="863522"/>
    <lineage>
        <taxon>Bacteria</taxon>
        <taxon>Pseudomonadati</taxon>
        <taxon>Acidobacteriota</taxon>
        <taxon>Terriglobia</taxon>
        <taxon>Terriglobales</taxon>
        <taxon>Acidobacteriaceae</taxon>
        <taxon>Bryocella</taxon>
    </lineage>
</organism>
<dbReference type="EMBL" id="FNVA01000004">
    <property type="protein sequence ID" value="SEG30766.1"/>
    <property type="molecule type" value="Genomic_DNA"/>
</dbReference>
<dbReference type="AlphaFoldDB" id="A0A1H5Z5W4"/>
<dbReference type="Pfam" id="PF25183">
    <property type="entry name" value="OMP_b-brl_4"/>
    <property type="match status" value="1"/>
</dbReference>
<keyword evidence="3" id="KW-0121">Carboxypeptidase</keyword>
<feature type="domain" description="TonB-dependent transporter Oar-like beta-barrel" evidence="2">
    <location>
        <begin position="250"/>
        <end position="1133"/>
    </location>
</feature>
<evidence type="ECO:0000259" key="2">
    <source>
        <dbReference type="Pfam" id="PF25183"/>
    </source>
</evidence>
<accession>A0A1H5Z5W4</accession>
<keyword evidence="4" id="KW-1185">Reference proteome</keyword>
<dbReference type="InterPro" id="IPR008969">
    <property type="entry name" value="CarboxyPept-like_regulatory"/>
</dbReference>
<dbReference type="Proteomes" id="UP000236728">
    <property type="component" value="Unassembled WGS sequence"/>
</dbReference>
<evidence type="ECO:0000313" key="3">
    <source>
        <dbReference type="EMBL" id="SEG30766.1"/>
    </source>
</evidence>
<dbReference type="SUPFAM" id="SSF49464">
    <property type="entry name" value="Carboxypeptidase regulatory domain-like"/>
    <property type="match status" value="1"/>
</dbReference>